<dbReference type="AlphaFoldDB" id="W6QBD9"/>
<name>W6QBD9_PENRF</name>
<evidence type="ECO:0000313" key="1">
    <source>
        <dbReference type="EMBL" id="CDM31474.1"/>
    </source>
</evidence>
<protein>
    <submittedName>
        <fullName evidence="1">Genomic scaffold, ProqFM164S02</fullName>
    </submittedName>
</protein>
<accession>W6QBD9</accession>
<sequence length="81" mass="8932">MRSYSRISVGVNNDMKSGTWVVLIKLGLRARGCLRTRLRDLTVMVSLVAGRCGDLVTCGLGVELELRDVGTCLPRVKDPQR</sequence>
<evidence type="ECO:0000313" key="2">
    <source>
        <dbReference type="Proteomes" id="UP000030686"/>
    </source>
</evidence>
<dbReference type="EMBL" id="HG792016">
    <property type="protein sequence ID" value="CDM31474.1"/>
    <property type="molecule type" value="Genomic_DNA"/>
</dbReference>
<proteinExistence type="predicted"/>
<organism evidence="1 2">
    <name type="scientific">Penicillium roqueforti (strain FM164)</name>
    <dbReference type="NCBI Taxonomy" id="1365484"/>
    <lineage>
        <taxon>Eukaryota</taxon>
        <taxon>Fungi</taxon>
        <taxon>Dikarya</taxon>
        <taxon>Ascomycota</taxon>
        <taxon>Pezizomycotina</taxon>
        <taxon>Eurotiomycetes</taxon>
        <taxon>Eurotiomycetidae</taxon>
        <taxon>Eurotiales</taxon>
        <taxon>Aspergillaceae</taxon>
        <taxon>Penicillium</taxon>
    </lineage>
</organism>
<gene>
    <name evidence="1" type="ORF">PROQFM164_S02g001624</name>
</gene>
<reference evidence="1" key="1">
    <citation type="journal article" date="2014" name="Nat. Commun.">
        <title>Multiple recent horizontal transfers of a large genomic region in cheese making fungi.</title>
        <authorList>
            <person name="Cheeseman K."/>
            <person name="Ropars J."/>
            <person name="Renault P."/>
            <person name="Dupont J."/>
            <person name="Gouzy J."/>
            <person name="Branca A."/>
            <person name="Abraham A.L."/>
            <person name="Ceppi M."/>
            <person name="Conseiller E."/>
            <person name="Debuchy R."/>
            <person name="Malagnac F."/>
            <person name="Goarin A."/>
            <person name="Silar P."/>
            <person name="Lacoste S."/>
            <person name="Sallet E."/>
            <person name="Bensimon A."/>
            <person name="Giraud T."/>
            <person name="Brygoo Y."/>
        </authorList>
    </citation>
    <scope>NUCLEOTIDE SEQUENCE [LARGE SCALE GENOMIC DNA]</scope>
    <source>
        <strain evidence="1">FM164</strain>
    </source>
</reference>
<keyword evidence="2" id="KW-1185">Reference proteome</keyword>
<dbReference type="Proteomes" id="UP000030686">
    <property type="component" value="Unassembled WGS sequence"/>
</dbReference>